<dbReference type="PROSITE" id="PS51257">
    <property type="entry name" value="PROKAR_LIPOPROTEIN"/>
    <property type="match status" value="1"/>
</dbReference>
<keyword evidence="4" id="KW-1185">Reference proteome</keyword>
<dbReference type="EMBL" id="PDDX01000001">
    <property type="protein sequence ID" value="PHI32010.1"/>
    <property type="molecule type" value="Genomic_DNA"/>
</dbReference>
<dbReference type="STRING" id="1111728.GCA_000427805_04071"/>
<keyword evidence="1" id="KW-0732">Signal</keyword>
<proteinExistence type="predicted"/>
<evidence type="ECO:0000313" key="5">
    <source>
        <dbReference type="Proteomes" id="UP000373449"/>
    </source>
</evidence>
<dbReference type="RefSeq" id="WP_029095928.1">
    <property type="nucleotide sequence ID" value="NZ_CAADJA010000002.1"/>
</dbReference>
<feature type="signal peptide" evidence="1">
    <location>
        <begin position="1"/>
        <end position="22"/>
    </location>
</feature>
<name>A0A2C6C6P0_9GAMM</name>
<reference evidence="2" key="2">
    <citation type="submission" date="2017-09" db="EMBL/GenBank/DDBJ databases">
        <title>FDA dAtabase for Regulatory Grade micrObial Sequences (FDA-ARGOS): Supporting development and validation of Infectious Disease Dx tests.</title>
        <authorList>
            <person name="Minogue T."/>
            <person name="Wolcott M."/>
            <person name="Wasieloski L."/>
            <person name="Aguilar W."/>
            <person name="Moore D."/>
            <person name="Tallon L.J."/>
            <person name="Sadzewicz L."/>
            <person name="Ott S."/>
            <person name="Zhao X."/>
            <person name="Nagaraj S."/>
            <person name="Vavikolanu K."/>
            <person name="Aluvathingal J."/>
            <person name="Nadendla S."/>
            <person name="Sichtig H."/>
        </authorList>
    </citation>
    <scope>NUCLEOTIDE SEQUENCE</scope>
    <source>
        <strain evidence="2">FDAARGOS_387</strain>
    </source>
</reference>
<protein>
    <recommendedName>
        <fullName evidence="6">Lipoprotein</fullName>
    </recommendedName>
</protein>
<evidence type="ECO:0000313" key="3">
    <source>
        <dbReference type="EMBL" id="VFS53071.1"/>
    </source>
</evidence>
<sequence length="92" mass="10460">MYTGKFVVPLLFCLTLSACNDAQENKEFMNVCSIYDDSDFNGEVSYCSCVYNKMAGLHGSEWYKKAFAFNAQQAKVDLVDIGNQCKINIQRY</sequence>
<evidence type="ECO:0000313" key="4">
    <source>
        <dbReference type="Proteomes" id="UP000224974"/>
    </source>
</evidence>
<dbReference type="EMBL" id="CAADJA010000002">
    <property type="protein sequence ID" value="VFS53071.1"/>
    <property type="molecule type" value="Genomic_DNA"/>
</dbReference>
<dbReference type="Proteomes" id="UP000373449">
    <property type="component" value="Unassembled WGS sequence"/>
</dbReference>
<gene>
    <name evidence="2" type="ORF">CRN84_23145</name>
    <name evidence="3" type="ORF">NCTC12282_06282</name>
</gene>
<organism evidence="2 4">
    <name type="scientific">Budvicia aquatica</name>
    <dbReference type="NCBI Taxonomy" id="82979"/>
    <lineage>
        <taxon>Bacteria</taxon>
        <taxon>Pseudomonadati</taxon>
        <taxon>Pseudomonadota</taxon>
        <taxon>Gammaproteobacteria</taxon>
        <taxon>Enterobacterales</taxon>
        <taxon>Budviciaceae</taxon>
        <taxon>Budvicia</taxon>
    </lineage>
</organism>
<feature type="chain" id="PRO_5036036567" description="Lipoprotein" evidence="1">
    <location>
        <begin position="23"/>
        <end position="92"/>
    </location>
</feature>
<accession>A0A2C6C6P0</accession>
<reference evidence="4" key="1">
    <citation type="submission" date="2017-09" db="EMBL/GenBank/DDBJ databases">
        <title>FDA dAtabase for Regulatory Grade micrObial Sequences (FDA-ARGOS): Supporting development and validation of Infectious Disease Dx tests.</title>
        <authorList>
            <person name="Minogue T."/>
            <person name="Wolcott M."/>
            <person name="Wasieloski L."/>
            <person name="Aguilar W."/>
            <person name="Moore D."/>
            <person name="Tallon L."/>
            <person name="Sadzewicz L."/>
            <person name="Ott S."/>
            <person name="Zhao X."/>
            <person name="Nagaraj S."/>
            <person name="Vavikolanu K."/>
            <person name="Aluvathingal J."/>
            <person name="Nadendla S."/>
            <person name="Sichtig H."/>
        </authorList>
    </citation>
    <scope>NUCLEOTIDE SEQUENCE [LARGE SCALE GENOMIC DNA]</scope>
    <source>
        <strain evidence="4">FDAARGOS_387</strain>
    </source>
</reference>
<reference evidence="3 5" key="3">
    <citation type="submission" date="2019-03" db="EMBL/GenBank/DDBJ databases">
        <authorList>
            <consortium name="Pathogen Informatics"/>
        </authorList>
    </citation>
    <scope>NUCLEOTIDE SEQUENCE [LARGE SCALE GENOMIC DNA]</scope>
    <source>
        <strain evidence="3 5">NCTC12282</strain>
    </source>
</reference>
<evidence type="ECO:0008006" key="6">
    <source>
        <dbReference type="Google" id="ProtNLM"/>
    </source>
</evidence>
<evidence type="ECO:0000256" key="1">
    <source>
        <dbReference type="SAM" id="SignalP"/>
    </source>
</evidence>
<dbReference type="Proteomes" id="UP000224974">
    <property type="component" value="Unassembled WGS sequence"/>
</dbReference>
<dbReference type="AlphaFoldDB" id="A0A2C6C6P0"/>
<evidence type="ECO:0000313" key="2">
    <source>
        <dbReference type="EMBL" id="PHI32010.1"/>
    </source>
</evidence>